<dbReference type="AlphaFoldDB" id="A0A9P9IV01"/>
<dbReference type="InterPro" id="IPR052895">
    <property type="entry name" value="HetReg/Transcr_Mod"/>
</dbReference>
<dbReference type="Pfam" id="PF06985">
    <property type="entry name" value="HET"/>
    <property type="match status" value="1"/>
</dbReference>
<dbReference type="Proteomes" id="UP000700596">
    <property type="component" value="Unassembled WGS sequence"/>
</dbReference>
<organism evidence="2 3">
    <name type="scientific">Dendryphion nanum</name>
    <dbReference type="NCBI Taxonomy" id="256645"/>
    <lineage>
        <taxon>Eukaryota</taxon>
        <taxon>Fungi</taxon>
        <taxon>Dikarya</taxon>
        <taxon>Ascomycota</taxon>
        <taxon>Pezizomycotina</taxon>
        <taxon>Dothideomycetes</taxon>
        <taxon>Pleosporomycetidae</taxon>
        <taxon>Pleosporales</taxon>
        <taxon>Torulaceae</taxon>
        <taxon>Dendryphion</taxon>
    </lineage>
</organism>
<accession>A0A9P9IV01</accession>
<sequence>FRLLKLFPEKWDDLIEYEVEFAPPGPAADYEALSYVWGDPINAVEIICNGTHFPITCNLKDSLQHLRLPDCTRTLCVDAIWIYLNHEPDTAEN</sequence>
<name>A0A9P9IV01_9PLEO</name>
<dbReference type="InterPro" id="IPR010730">
    <property type="entry name" value="HET"/>
</dbReference>
<dbReference type="OrthoDB" id="2157530at2759"/>
<evidence type="ECO:0000313" key="2">
    <source>
        <dbReference type="EMBL" id="KAH7131824.1"/>
    </source>
</evidence>
<evidence type="ECO:0000313" key="3">
    <source>
        <dbReference type="Proteomes" id="UP000700596"/>
    </source>
</evidence>
<dbReference type="EMBL" id="JAGMWT010000003">
    <property type="protein sequence ID" value="KAH7131824.1"/>
    <property type="molecule type" value="Genomic_DNA"/>
</dbReference>
<gene>
    <name evidence="2" type="ORF">B0J11DRAFT_428348</name>
</gene>
<evidence type="ECO:0000259" key="1">
    <source>
        <dbReference type="Pfam" id="PF06985"/>
    </source>
</evidence>
<dbReference type="PANTHER" id="PTHR24148">
    <property type="entry name" value="ANKYRIN REPEAT DOMAIN-CONTAINING PROTEIN 39 HOMOLOG-RELATED"/>
    <property type="match status" value="1"/>
</dbReference>
<protein>
    <recommendedName>
        <fullName evidence="1">Heterokaryon incompatibility domain-containing protein</fullName>
    </recommendedName>
</protein>
<dbReference type="PANTHER" id="PTHR24148:SF82">
    <property type="entry name" value="HETEROKARYON INCOMPATIBILITY DOMAIN-CONTAINING PROTEIN"/>
    <property type="match status" value="1"/>
</dbReference>
<comment type="caution">
    <text evidence="2">The sequence shown here is derived from an EMBL/GenBank/DDBJ whole genome shotgun (WGS) entry which is preliminary data.</text>
</comment>
<proteinExistence type="predicted"/>
<feature type="domain" description="Heterokaryon incompatibility" evidence="1">
    <location>
        <begin position="30"/>
        <end position="85"/>
    </location>
</feature>
<reference evidence="2" key="1">
    <citation type="journal article" date="2021" name="Nat. Commun.">
        <title>Genetic determinants of endophytism in the Arabidopsis root mycobiome.</title>
        <authorList>
            <person name="Mesny F."/>
            <person name="Miyauchi S."/>
            <person name="Thiergart T."/>
            <person name="Pickel B."/>
            <person name="Atanasova L."/>
            <person name="Karlsson M."/>
            <person name="Huettel B."/>
            <person name="Barry K.W."/>
            <person name="Haridas S."/>
            <person name="Chen C."/>
            <person name="Bauer D."/>
            <person name="Andreopoulos W."/>
            <person name="Pangilinan J."/>
            <person name="LaButti K."/>
            <person name="Riley R."/>
            <person name="Lipzen A."/>
            <person name="Clum A."/>
            <person name="Drula E."/>
            <person name="Henrissat B."/>
            <person name="Kohler A."/>
            <person name="Grigoriev I.V."/>
            <person name="Martin F.M."/>
            <person name="Hacquard S."/>
        </authorList>
    </citation>
    <scope>NUCLEOTIDE SEQUENCE</scope>
    <source>
        <strain evidence="2">MPI-CAGE-CH-0243</strain>
    </source>
</reference>
<keyword evidence="3" id="KW-1185">Reference proteome</keyword>
<feature type="non-terminal residue" evidence="2">
    <location>
        <position position="1"/>
    </location>
</feature>